<dbReference type="Proteomes" id="UP000290261">
    <property type="component" value="Unassembled WGS sequence"/>
</dbReference>
<dbReference type="RefSeq" id="WP_129654625.1">
    <property type="nucleotide sequence ID" value="NZ_ML142911.1"/>
</dbReference>
<evidence type="ECO:0008006" key="3">
    <source>
        <dbReference type="Google" id="ProtNLM"/>
    </source>
</evidence>
<dbReference type="EMBL" id="JJMP01000007">
    <property type="protein sequence ID" value="RYC51032.1"/>
    <property type="molecule type" value="Genomic_DNA"/>
</dbReference>
<dbReference type="PROSITE" id="PS51257">
    <property type="entry name" value="PROKAR_LIPOPROTEIN"/>
    <property type="match status" value="1"/>
</dbReference>
<gene>
    <name evidence="1" type="ORF">DN53_15460</name>
</gene>
<keyword evidence="2" id="KW-1185">Reference proteome</keyword>
<dbReference type="Pfam" id="PF14054">
    <property type="entry name" value="DUF4249"/>
    <property type="match status" value="1"/>
</dbReference>
<dbReference type="InterPro" id="IPR025345">
    <property type="entry name" value="DUF4249"/>
</dbReference>
<organism evidence="1 2">
    <name type="scientific">Flagellimonas olearia</name>
    <dbReference type="NCBI Taxonomy" id="552546"/>
    <lineage>
        <taxon>Bacteria</taxon>
        <taxon>Pseudomonadati</taxon>
        <taxon>Bacteroidota</taxon>
        <taxon>Flavobacteriia</taxon>
        <taxon>Flavobacteriales</taxon>
        <taxon>Flavobacteriaceae</taxon>
        <taxon>Flagellimonas</taxon>
    </lineage>
</organism>
<evidence type="ECO:0000313" key="2">
    <source>
        <dbReference type="Proteomes" id="UP000290261"/>
    </source>
</evidence>
<evidence type="ECO:0000313" key="1">
    <source>
        <dbReference type="EMBL" id="RYC51032.1"/>
    </source>
</evidence>
<comment type="caution">
    <text evidence="1">The sequence shown here is derived from an EMBL/GenBank/DDBJ whole genome shotgun (WGS) entry which is preliminary data.</text>
</comment>
<proteinExistence type="predicted"/>
<name>A0A444VJV7_9FLAO</name>
<sequence>MKILKVPYTGNIKRIFKLISLVPLFFGCEDTVDVDVPESEPRLAIEASLDWEKGTQGNEQQIRLSMTTPYFDNDQSTPVVGASIQVINVDTEELFVFGHQGNGIYATDEFVPRLNNSYRLEVTYDNEIYLAEERLHSVVDIDELAQSRENGFDDDLLELNIYFTDPEDEVNFYIIWCQSNSDLFPFLFDFDDEFVNGNQIHFTYEKSDDPDNGQFPFEPGETAWVRLLGVSERYHDYMGLLISQSGTGGNPFGAVPATLRGNIVNTTDQDHYALGYFRVAQVATGLYTFE</sequence>
<protein>
    <recommendedName>
        <fullName evidence="3">DUF4249 family protein</fullName>
    </recommendedName>
</protein>
<accession>A0A444VJV7</accession>
<dbReference type="AlphaFoldDB" id="A0A444VJV7"/>
<reference evidence="1 2" key="1">
    <citation type="submission" date="2014-04" db="EMBL/GenBank/DDBJ databases">
        <title>Whole genome of Muricauda olearia.</title>
        <authorList>
            <person name="Zhang X.-H."/>
            <person name="Tang K."/>
        </authorList>
    </citation>
    <scope>NUCLEOTIDE SEQUENCE [LARGE SCALE GENOMIC DNA]</scope>
    <source>
        <strain evidence="1 2">Th120</strain>
    </source>
</reference>